<dbReference type="GO" id="GO:0043022">
    <property type="term" value="F:ribosome binding"/>
    <property type="evidence" value="ECO:0007669"/>
    <property type="project" value="InterPro"/>
</dbReference>
<sequence length="304" mass="35977">MKYFIIFFILFNSVFSLDYHHDGISNILQEKNKPFFISIGKDGKIISWNFEKNKIINEISFNNGALNNISFSKSNNYFAISNYFGKIFILNKNSFNILNIFNFNSMSIENLYFISDSKLLLVYQNKKIILIDIFKKEKINEINLDYEILDSTIYNNKLIVLDRNNKFYFINLNNLNIESNLEFPSDKIIHKFLINKNKLLISYKNKLKLYDIKTKKINKIITYLDINITSLNFYNDNYYIGFNNGRIISYDKNLNNSILDYKLHNDKINKIIEYKNKIISISDDASVIIYDKNNNKLINIFNGL</sequence>
<evidence type="ECO:0000313" key="1">
    <source>
        <dbReference type="EMBL" id="TDT69783.1"/>
    </source>
</evidence>
<name>A0AA46DY83_9FUSO</name>
<dbReference type="AlphaFoldDB" id="A0AA46DY83"/>
<reference evidence="1 2" key="1">
    <citation type="submission" date="2019-03" db="EMBL/GenBank/DDBJ databases">
        <title>Genomic Encyclopedia of Type Strains, Phase IV (KMG-IV): sequencing the most valuable type-strain genomes for metagenomic binning, comparative biology and taxonomic classification.</title>
        <authorList>
            <person name="Goeker M."/>
        </authorList>
    </citation>
    <scope>NUCLEOTIDE SEQUENCE [LARGE SCALE GENOMIC DNA]</scope>
    <source>
        <strain evidence="1 2">DSM 100055</strain>
    </source>
</reference>
<keyword evidence="2" id="KW-1185">Reference proteome</keyword>
<dbReference type="RefSeq" id="WP_134113194.1">
    <property type="nucleotide sequence ID" value="NZ_SOBG01000005.1"/>
</dbReference>
<dbReference type="Proteomes" id="UP000294678">
    <property type="component" value="Unassembled WGS sequence"/>
</dbReference>
<dbReference type="SUPFAM" id="SSF50978">
    <property type="entry name" value="WD40 repeat-like"/>
    <property type="match status" value="1"/>
</dbReference>
<dbReference type="PANTHER" id="PTHR19868">
    <property type="entry name" value="RECEPTOR FOR ACTIVATED PROTEIN KINASE C RACK1"/>
    <property type="match status" value="1"/>
</dbReference>
<organism evidence="1 2">
    <name type="scientific">Hypnocyclicus thermotrophus</name>
    <dbReference type="NCBI Taxonomy" id="1627895"/>
    <lineage>
        <taxon>Bacteria</taxon>
        <taxon>Fusobacteriati</taxon>
        <taxon>Fusobacteriota</taxon>
        <taxon>Fusobacteriia</taxon>
        <taxon>Fusobacteriales</taxon>
        <taxon>Fusobacteriaceae</taxon>
        <taxon>Hypnocyclicus</taxon>
    </lineage>
</organism>
<protein>
    <submittedName>
        <fullName evidence="1">Glutamine cyclotransferase</fullName>
    </submittedName>
</protein>
<accession>A0AA46DY83</accession>
<dbReference type="Gene3D" id="2.130.10.10">
    <property type="entry name" value="YVTN repeat-like/Quinoprotein amine dehydrogenase"/>
    <property type="match status" value="2"/>
</dbReference>
<dbReference type="InterPro" id="IPR015943">
    <property type="entry name" value="WD40/YVTN_repeat-like_dom_sf"/>
</dbReference>
<dbReference type="EMBL" id="SOBG01000005">
    <property type="protein sequence ID" value="TDT69783.1"/>
    <property type="molecule type" value="Genomic_DNA"/>
</dbReference>
<dbReference type="InterPro" id="IPR045223">
    <property type="entry name" value="RACK1-like"/>
</dbReference>
<dbReference type="InterPro" id="IPR036322">
    <property type="entry name" value="WD40_repeat_dom_sf"/>
</dbReference>
<evidence type="ECO:0000313" key="2">
    <source>
        <dbReference type="Proteomes" id="UP000294678"/>
    </source>
</evidence>
<gene>
    <name evidence="1" type="ORF">EV215_1322</name>
</gene>
<dbReference type="GO" id="GO:0045182">
    <property type="term" value="F:translation regulator activity"/>
    <property type="evidence" value="ECO:0007669"/>
    <property type="project" value="InterPro"/>
</dbReference>
<proteinExistence type="predicted"/>
<comment type="caution">
    <text evidence="1">The sequence shown here is derived from an EMBL/GenBank/DDBJ whole genome shotgun (WGS) entry which is preliminary data.</text>
</comment>